<accession>A0A9P7Z4Z2</accession>
<evidence type="ECO:0000256" key="2">
    <source>
        <dbReference type="ARBA" id="ARBA00011534"/>
    </source>
</evidence>
<dbReference type="InterPro" id="IPR008266">
    <property type="entry name" value="Tyr_kinase_AS"/>
</dbReference>
<dbReference type="GO" id="GO:0005524">
    <property type="term" value="F:ATP binding"/>
    <property type="evidence" value="ECO:0007669"/>
    <property type="project" value="InterPro"/>
</dbReference>
<dbReference type="PANTHER" id="PTHR38248">
    <property type="entry name" value="FUNK1 6"/>
    <property type="match status" value="1"/>
</dbReference>
<evidence type="ECO:0000256" key="1">
    <source>
        <dbReference type="ARBA" id="ARBA00003747"/>
    </source>
</evidence>
<dbReference type="InterPro" id="IPR040976">
    <property type="entry name" value="Pkinase_fungal"/>
</dbReference>
<evidence type="ECO:0000313" key="13">
    <source>
        <dbReference type="Proteomes" id="UP000887226"/>
    </source>
</evidence>
<evidence type="ECO:0000256" key="10">
    <source>
        <dbReference type="SAM" id="MobiDB-lite"/>
    </source>
</evidence>
<evidence type="ECO:0000256" key="6">
    <source>
        <dbReference type="ARBA" id="ARBA00030980"/>
    </source>
</evidence>
<dbReference type="PROSITE" id="PS50011">
    <property type="entry name" value="PROTEIN_KINASE_DOM"/>
    <property type="match status" value="1"/>
</dbReference>
<name>A0A9P7Z4Z2_9HELO</name>
<organism evidence="12 13">
    <name type="scientific">Calycina marina</name>
    <dbReference type="NCBI Taxonomy" id="1763456"/>
    <lineage>
        <taxon>Eukaryota</taxon>
        <taxon>Fungi</taxon>
        <taxon>Dikarya</taxon>
        <taxon>Ascomycota</taxon>
        <taxon>Pezizomycotina</taxon>
        <taxon>Leotiomycetes</taxon>
        <taxon>Helotiales</taxon>
        <taxon>Pezizellaceae</taxon>
        <taxon>Calycina</taxon>
    </lineage>
</organism>
<dbReference type="Proteomes" id="UP000887226">
    <property type="component" value="Unassembled WGS sequence"/>
</dbReference>
<dbReference type="AlphaFoldDB" id="A0A9P7Z4Z2"/>
<comment type="function">
    <text evidence="1">Component of the EKC/KEOPS complex that is required for the formation of a threonylcarbamoyl group on adenosine at position 37 (t(6)A37) in tRNAs that read codons beginning with adenine. The complex is probably involved in the transfer of the threonylcarbamoyl moiety of threonylcarbamoyl-AMP (TC-AMP) to the N6 group of A37. BUD32 has ATPase activity in the context of the EKC/KEOPS complex and likely plays a supporting role to the catalytic subunit KAE1. The EKC/KEOPS complex also promotes both telomere uncapping and telomere elongation. The complex is required for efficient recruitment of transcriptional coactivators.</text>
</comment>
<proteinExistence type="predicted"/>
<dbReference type="GO" id="GO:0004674">
    <property type="term" value="F:protein serine/threonine kinase activity"/>
    <property type="evidence" value="ECO:0007669"/>
    <property type="project" value="UniProtKB-EC"/>
</dbReference>
<dbReference type="Gene3D" id="1.10.510.10">
    <property type="entry name" value="Transferase(Phosphotransferase) domain 1"/>
    <property type="match status" value="1"/>
</dbReference>
<feature type="domain" description="Protein kinase" evidence="11">
    <location>
        <begin position="441"/>
        <end position="723"/>
    </location>
</feature>
<evidence type="ECO:0000256" key="3">
    <source>
        <dbReference type="ARBA" id="ARBA00012513"/>
    </source>
</evidence>
<feature type="compositionally biased region" description="Basic and acidic residues" evidence="10">
    <location>
        <begin position="462"/>
        <end position="480"/>
    </location>
</feature>
<dbReference type="Pfam" id="PF17667">
    <property type="entry name" value="Pkinase_fungal"/>
    <property type="match status" value="1"/>
</dbReference>
<comment type="subunit">
    <text evidence="2">Component of the EKC/KEOPS complex composed of at least BUD32, CGI121, GON7, KAE1 and PCC1; the whole complex dimerizes.</text>
</comment>
<dbReference type="PROSITE" id="PS00109">
    <property type="entry name" value="PROTEIN_KINASE_TYR"/>
    <property type="match status" value="1"/>
</dbReference>
<dbReference type="OrthoDB" id="5584477at2759"/>
<feature type="region of interest" description="Disordered" evidence="10">
    <location>
        <begin position="450"/>
        <end position="488"/>
    </location>
</feature>
<evidence type="ECO:0000313" key="12">
    <source>
        <dbReference type="EMBL" id="KAG9245437.1"/>
    </source>
</evidence>
<evidence type="ECO:0000256" key="9">
    <source>
        <dbReference type="ARBA" id="ARBA00048679"/>
    </source>
</evidence>
<dbReference type="EC" id="2.7.11.1" evidence="3"/>
<protein>
    <recommendedName>
        <fullName evidence="5">EKC/KEOPS complex subunit BUD32</fullName>
        <ecNumber evidence="3">2.7.11.1</ecNumber>
    </recommendedName>
    <alternativeName>
        <fullName evidence="6 7">Atypical Serine/threonine protein kinase BUD32</fullName>
    </alternativeName>
    <alternativeName>
        <fullName evidence="4">EKC/KEOPS complex subunit bud32</fullName>
    </alternativeName>
</protein>
<dbReference type="SUPFAM" id="SSF56112">
    <property type="entry name" value="Protein kinase-like (PK-like)"/>
    <property type="match status" value="1"/>
</dbReference>
<dbReference type="PANTHER" id="PTHR38248:SF2">
    <property type="entry name" value="FUNK1 11"/>
    <property type="match status" value="1"/>
</dbReference>
<evidence type="ECO:0000256" key="8">
    <source>
        <dbReference type="ARBA" id="ARBA00047899"/>
    </source>
</evidence>
<keyword evidence="13" id="KW-1185">Reference proteome</keyword>
<dbReference type="InterPro" id="IPR000719">
    <property type="entry name" value="Prot_kinase_dom"/>
</dbReference>
<comment type="caution">
    <text evidence="12">The sequence shown here is derived from an EMBL/GenBank/DDBJ whole genome shotgun (WGS) entry which is preliminary data.</text>
</comment>
<evidence type="ECO:0000259" key="11">
    <source>
        <dbReference type="PROSITE" id="PS50011"/>
    </source>
</evidence>
<comment type="catalytic activity">
    <reaction evidence="9">
        <text>L-seryl-[protein] + ATP = O-phospho-L-seryl-[protein] + ADP + H(+)</text>
        <dbReference type="Rhea" id="RHEA:17989"/>
        <dbReference type="Rhea" id="RHEA-COMP:9863"/>
        <dbReference type="Rhea" id="RHEA-COMP:11604"/>
        <dbReference type="ChEBI" id="CHEBI:15378"/>
        <dbReference type="ChEBI" id="CHEBI:29999"/>
        <dbReference type="ChEBI" id="CHEBI:30616"/>
        <dbReference type="ChEBI" id="CHEBI:83421"/>
        <dbReference type="ChEBI" id="CHEBI:456216"/>
        <dbReference type="EC" id="2.7.11.1"/>
    </reaction>
</comment>
<dbReference type="InterPro" id="IPR011009">
    <property type="entry name" value="Kinase-like_dom_sf"/>
</dbReference>
<evidence type="ECO:0000256" key="5">
    <source>
        <dbReference type="ARBA" id="ARBA00019973"/>
    </source>
</evidence>
<dbReference type="EMBL" id="MU253847">
    <property type="protein sequence ID" value="KAG9245437.1"/>
    <property type="molecule type" value="Genomic_DNA"/>
</dbReference>
<comment type="catalytic activity">
    <reaction evidence="8">
        <text>L-threonyl-[protein] + ATP = O-phospho-L-threonyl-[protein] + ADP + H(+)</text>
        <dbReference type="Rhea" id="RHEA:46608"/>
        <dbReference type="Rhea" id="RHEA-COMP:11060"/>
        <dbReference type="Rhea" id="RHEA-COMP:11605"/>
        <dbReference type="ChEBI" id="CHEBI:15378"/>
        <dbReference type="ChEBI" id="CHEBI:30013"/>
        <dbReference type="ChEBI" id="CHEBI:30616"/>
        <dbReference type="ChEBI" id="CHEBI:61977"/>
        <dbReference type="ChEBI" id="CHEBI:456216"/>
        <dbReference type="EC" id="2.7.11.1"/>
    </reaction>
</comment>
<evidence type="ECO:0000256" key="4">
    <source>
        <dbReference type="ARBA" id="ARBA00013948"/>
    </source>
</evidence>
<reference evidence="12" key="1">
    <citation type="journal article" date="2021" name="IMA Fungus">
        <title>Genomic characterization of three marine fungi, including Emericellopsis atlantica sp. nov. with signatures of a generalist lifestyle and marine biomass degradation.</title>
        <authorList>
            <person name="Hagestad O.C."/>
            <person name="Hou L."/>
            <person name="Andersen J.H."/>
            <person name="Hansen E.H."/>
            <person name="Altermark B."/>
            <person name="Li C."/>
            <person name="Kuhnert E."/>
            <person name="Cox R.J."/>
            <person name="Crous P.W."/>
            <person name="Spatafora J.W."/>
            <person name="Lail K."/>
            <person name="Amirebrahimi M."/>
            <person name="Lipzen A."/>
            <person name="Pangilinan J."/>
            <person name="Andreopoulos W."/>
            <person name="Hayes R.D."/>
            <person name="Ng V."/>
            <person name="Grigoriev I.V."/>
            <person name="Jackson S.A."/>
            <person name="Sutton T.D.S."/>
            <person name="Dobson A.D.W."/>
            <person name="Rama T."/>
        </authorList>
    </citation>
    <scope>NUCLEOTIDE SEQUENCE</scope>
    <source>
        <strain evidence="12">TRa3180A</strain>
    </source>
</reference>
<sequence length="751" mass="84650">MDQAQSEILANNPIEKGLDTLRASFNSISRLSLSISALLNLPAIRFLRSKTSHGPLSSDLLKFISADTSDNFHFDRIQPLLTAALIHNRDDALLWDQVYHARGIEQTYDEVDRRILEELTGRIYYDVGGFYERYLEGKTWTNNARGIYEDSKVQYTEGRWSGWPEPSIQSLGFRRRYYTSANKVLRGSEADHKLDIFLTPADTTLLDEHKQNPDEDRSAKTLVQLAGYAREVFGSQPERRFVPGFTICGSMMRLWVFDRSGPYNSEKFDIHKEPERVVKVLAVYAMMSEAELGLNTFIKRDGNGKYIVTRDVRISLEDKPIASTKAIVCRGTTCYRGRRPGSTDREYVVKFAWPSDKRQQEGELLKLAKEKGVTGIAVWFNHEQISIDGDPDTISHLRRAMKFGSPRRPLKKAFWVDSSPESSRAYSKTSLKGRSGSSVAHLIGLGIGAGSATTSSSGQKRKRDERLDGGSRLKRSKSDGSHASGTNLRIKESELDAIGAHSIQETVVDSLADCLNQWQGNNVDNIQEAGADSLNCESETYGNRVHYCLVTSPAGRPLHEYHSVRELLEALRDAIRGYRSLLENGKILHRDVSENNIIVTQHPTEEAPRGRLLDLDLAKELDSMPSGARHRTGTVQFMAIEVLEGKGHTYRHDLEAFFYVFVMRPKTIILRGWHTGTYTEIANTKQGHVVKNRFENVIVEFSPKFENLKPLARELRAALFPIIDGDIFTGTFHDHDIIAIDRLGTEEQAIA</sequence>
<gene>
    <name evidence="12" type="ORF">BJ878DRAFT_581969</name>
</gene>
<evidence type="ECO:0000256" key="7">
    <source>
        <dbReference type="ARBA" id="ARBA00033194"/>
    </source>
</evidence>